<evidence type="ECO:0000313" key="2">
    <source>
        <dbReference type="EMBL" id="EKE26070.1"/>
    </source>
</evidence>
<dbReference type="AlphaFoldDB" id="K2GRY5"/>
<reference evidence="2" key="1">
    <citation type="journal article" date="2012" name="Science">
        <title>Fermentation, hydrogen, and sulfur metabolism in multiple uncultivated bacterial phyla.</title>
        <authorList>
            <person name="Wrighton K.C."/>
            <person name="Thomas B.C."/>
            <person name="Sharon I."/>
            <person name="Miller C.S."/>
            <person name="Castelle C.J."/>
            <person name="VerBerkmoes N.C."/>
            <person name="Wilkins M.J."/>
            <person name="Hettich R.L."/>
            <person name="Lipton M.S."/>
            <person name="Williams K.H."/>
            <person name="Long P.E."/>
            <person name="Banfield J.F."/>
        </authorList>
    </citation>
    <scope>NUCLEOTIDE SEQUENCE [LARGE SCALE GENOMIC DNA]</scope>
</reference>
<feature type="coiled-coil region" evidence="1">
    <location>
        <begin position="22"/>
        <end position="62"/>
    </location>
</feature>
<comment type="caution">
    <text evidence="2">The sequence shown here is derived from an EMBL/GenBank/DDBJ whole genome shotgun (WGS) entry which is preliminary data.</text>
</comment>
<feature type="non-terminal residue" evidence="2">
    <location>
        <position position="282"/>
    </location>
</feature>
<evidence type="ECO:0000256" key="1">
    <source>
        <dbReference type="SAM" id="Coils"/>
    </source>
</evidence>
<gene>
    <name evidence="2" type="ORF">ACD_4C00449G0001</name>
</gene>
<feature type="coiled-coil region" evidence="1">
    <location>
        <begin position="88"/>
        <end position="181"/>
    </location>
</feature>
<name>K2GRY5_9BACT</name>
<dbReference type="EMBL" id="AMFJ01000965">
    <property type="protein sequence ID" value="EKE26070.1"/>
    <property type="molecule type" value="Genomic_DNA"/>
</dbReference>
<sequence>MSENTIICPNCSTKINLDEIAKHKYNEELQKNEEKLKKDFEKREEEIKKEMWIKALDAAEKKKELETKDLTIQLEEFKKKQEESIKNELELRKKTRELEERAKNIELENTRKLDVERKKLEESMNESQKKKEEEMLRKIQEDQWKLLAEKDKQMEILRKSLEEAQRKANQWSQQIQWEIQENELKDILQKNFPLDLIEDVPTGIKWADLIHTVRNHHWHSVWVILWESKNTKTWSGDWIKKLKDDRVIAKADVCVIVSNTMPDWVKHFWLVNEVWVTEFAYF</sequence>
<accession>K2GRY5</accession>
<evidence type="ECO:0008006" key="3">
    <source>
        <dbReference type="Google" id="ProtNLM"/>
    </source>
</evidence>
<proteinExistence type="predicted"/>
<dbReference type="Pfam" id="PF09903">
    <property type="entry name" value="DUF2130"/>
    <property type="match status" value="1"/>
</dbReference>
<protein>
    <recommendedName>
        <fullName evidence="3">DUF2130 domain-containing protein</fullName>
    </recommendedName>
</protein>
<dbReference type="InterPro" id="IPR019219">
    <property type="entry name" value="DUF2130"/>
</dbReference>
<organism evidence="2">
    <name type="scientific">uncultured bacterium</name>
    <name type="common">gcode 4</name>
    <dbReference type="NCBI Taxonomy" id="1234023"/>
    <lineage>
        <taxon>Bacteria</taxon>
        <taxon>environmental samples</taxon>
    </lineage>
</organism>
<keyword evidence="1" id="KW-0175">Coiled coil</keyword>